<dbReference type="PANTHER" id="PTHR48207">
    <property type="entry name" value="SUCCINATE--HYDROXYMETHYLGLUTARATE COA-TRANSFERASE"/>
    <property type="match status" value="1"/>
</dbReference>
<evidence type="ECO:0000256" key="1">
    <source>
        <dbReference type="ARBA" id="ARBA00022679"/>
    </source>
</evidence>
<protein>
    <submittedName>
        <fullName evidence="2">CoA transferase</fullName>
    </submittedName>
</protein>
<gene>
    <name evidence="2" type="ORF">HW347_00410</name>
</gene>
<proteinExistence type="predicted"/>
<evidence type="ECO:0000313" key="2">
    <source>
        <dbReference type="EMBL" id="MBT2159701.1"/>
    </source>
</evidence>
<dbReference type="InterPro" id="IPR003673">
    <property type="entry name" value="CoA-Trfase_fam_III"/>
</dbReference>
<dbReference type="RefSeq" id="WP_214609996.1">
    <property type="nucleotide sequence ID" value="NZ_JACATN010000001.1"/>
</dbReference>
<keyword evidence="1 2" id="KW-0808">Transferase</keyword>
<evidence type="ECO:0000313" key="3">
    <source>
        <dbReference type="Proteomes" id="UP000740413"/>
    </source>
</evidence>
<comment type="caution">
    <text evidence="2">The sequence shown here is derived from an EMBL/GenBank/DDBJ whole genome shotgun (WGS) entry which is preliminary data.</text>
</comment>
<sequence length="381" mass="42235">MLPLEGITVLEFAQFMAGPSAGLKMADLGARVIKIERPRTGEAGRQIALKNLFIDESSMVFHTANRNKQSYAANLKDANDLERVKKLIAQADVMTHNFRPGVMEKIGLDYDTVHSINPKIIYGVVSGYGPVGPWAKKPGQDLLIQSLSGFVNLSGNAEDNPTASGLATSDIFTGVHLVQGILAALISRTKTGKGAKIEVSLLESTLDIQFELLTTYLNDGNQLPKRVKKGSAHAYVAAPYGLYQTKDSYMAIALTPLDELVKAMGLSLPNQFLAKETWFTERDAIMDFLREHLIKETTQYWLDLFEPLDFRVSAVFDYKTILDHDAYKVLKMDQDVETSDGIIMKTTRCPIRIDGERIFSRKSAPKVGEDNGLIDNEFNLN</sequence>
<dbReference type="Gene3D" id="3.40.50.10540">
    <property type="entry name" value="Crotonobetainyl-coa:carnitine coa-transferase, domain 1"/>
    <property type="match status" value="1"/>
</dbReference>
<dbReference type="InterPro" id="IPR044855">
    <property type="entry name" value="CoA-Trfase_III_dom3_sf"/>
</dbReference>
<dbReference type="SUPFAM" id="SSF89796">
    <property type="entry name" value="CoA-transferase family III (CaiB/BaiF)"/>
    <property type="match status" value="1"/>
</dbReference>
<dbReference type="GO" id="GO:0016740">
    <property type="term" value="F:transferase activity"/>
    <property type="evidence" value="ECO:0007669"/>
    <property type="project" value="UniProtKB-KW"/>
</dbReference>
<dbReference type="Gene3D" id="3.30.1540.10">
    <property type="entry name" value="formyl-coa transferase, domain 3"/>
    <property type="match status" value="1"/>
</dbReference>
<dbReference type="EMBL" id="JACATN010000001">
    <property type="protein sequence ID" value="MBT2159701.1"/>
    <property type="molecule type" value="Genomic_DNA"/>
</dbReference>
<dbReference type="InterPro" id="IPR023606">
    <property type="entry name" value="CoA-Trfase_III_dom_1_sf"/>
</dbReference>
<reference evidence="3" key="1">
    <citation type="submission" date="2023-07" db="EMBL/GenBank/DDBJ databases">
        <title>Zobellia barbeyronii sp. nov., a new marine flavobacterium, isolated from green and red algae.</title>
        <authorList>
            <person name="Nedashkovskaya O.I."/>
            <person name="Otstavnykh N."/>
            <person name="Zhukova N."/>
            <person name="Guzev K."/>
            <person name="Chausova V."/>
            <person name="Tekutyeva L."/>
            <person name="Mikhailov V."/>
            <person name="Isaeva M."/>
        </authorList>
    </citation>
    <scope>NUCLEOTIDE SEQUENCE [LARGE SCALE GENOMIC DNA]</scope>
    <source>
        <strain evidence="3">KMM 6746</strain>
    </source>
</reference>
<dbReference type="InterPro" id="IPR050483">
    <property type="entry name" value="CoA-transferase_III_domain"/>
</dbReference>
<dbReference type="Proteomes" id="UP000740413">
    <property type="component" value="Unassembled WGS sequence"/>
</dbReference>
<keyword evidence="3" id="KW-1185">Reference proteome</keyword>
<organism evidence="2 3">
    <name type="scientific">Zobellia barbeyronii</name>
    <dbReference type="NCBI Taxonomy" id="2748009"/>
    <lineage>
        <taxon>Bacteria</taxon>
        <taxon>Pseudomonadati</taxon>
        <taxon>Bacteroidota</taxon>
        <taxon>Flavobacteriia</taxon>
        <taxon>Flavobacteriales</taxon>
        <taxon>Flavobacteriaceae</taxon>
        <taxon>Zobellia</taxon>
    </lineage>
</organism>
<name>A0ABS5W9N1_9FLAO</name>
<dbReference type="Pfam" id="PF02515">
    <property type="entry name" value="CoA_transf_3"/>
    <property type="match status" value="1"/>
</dbReference>
<accession>A0ABS5W9N1</accession>
<dbReference type="PANTHER" id="PTHR48207:SF4">
    <property type="entry name" value="BLL6097 PROTEIN"/>
    <property type="match status" value="1"/>
</dbReference>